<organism evidence="1">
    <name type="scientific">Podoviridae sp. ctnWS46</name>
    <dbReference type="NCBI Taxonomy" id="2827747"/>
    <lineage>
        <taxon>Viruses</taxon>
        <taxon>Duplodnaviria</taxon>
        <taxon>Heunggongvirae</taxon>
        <taxon>Uroviricota</taxon>
        <taxon>Caudoviricetes</taxon>
    </lineage>
</organism>
<evidence type="ECO:0000313" key="1">
    <source>
        <dbReference type="EMBL" id="DAF56529.1"/>
    </source>
</evidence>
<proteinExistence type="predicted"/>
<accession>A0A8S5SZU3</accession>
<reference evidence="1" key="1">
    <citation type="journal article" date="2021" name="Proc. Natl. Acad. Sci. U.S.A.">
        <title>A Catalog of Tens of Thousands of Viruses from Human Metagenomes Reveals Hidden Associations with Chronic Diseases.</title>
        <authorList>
            <person name="Tisza M.J."/>
            <person name="Buck C.B."/>
        </authorList>
    </citation>
    <scope>NUCLEOTIDE SEQUENCE</scope>
    <source>
        <strain evidence="1">CtnWS46</strain>
    </source>
</reference>
<protein>
    <submittedName>
        <fullName evidence="1">Uncharacterized protein</fullName>
    </submittedName>
</protein>
<dbReference type="EMBL" id="BK032718">
    <property type="protein sequence ID" value="DAF56529.1"/>
    <property type="molecule type" value="Genomic_DNA"/>
</dbReference>
<name>A0A8S5SZU3_9CAUD</name>
<sequence>MRMISEKSKQHRNQWYRDHVNKYCICVNKNEVEVVGYIEDLLKEKKFSQYVKDKVKEDLAKSK</sequence>